<dbReference type="SMART" id="SM00267">
    <property type="entry name" value="GGDEF"/>
    <property type="match status" value="1"/>
</dbReference>
<dbReference type="Gene3D" id="3.20.20.450">
    <property type="entry name" value="EAL domain"/>
    <property type="match status" value="1"/>
</dbReference>
<dbReference type="EMBL" id="OBEB01000008">
    <property type="protein sequence ID" value="SNY58964.1"/>
    <property type="molecule type" value="Genomic_DNA"/>
</dbReference>
<evidence type="ECO:0000313" key="7">
    <source>
        <dbReference type="Proteomes" id="UP000219353"/>
    </source>
</evidence>
<dbReference type="PROSITE" id="PS51371">
    <property type="entry name" value="CBS"/>
    <property type="match status" value="1"/>
</dbReference>
<reference evidence="7" key="1">
    <citation type="submission" date="2017-09" db="EMBL/GenBank/DDBJ databases">
        <authorList>
            <person name="Varghese N."/>
            <person name="Submissions S."/>
        </authorList>
    </citation>
    <scope>NUCLEOTIDE SEQUENCE [LARGE SCALE GENOMIC DNA]</scope>
    <source>
        <strain evidence="7">CGMCC 1.12461</strain>
    </source>
</reference>
<dbReference type="CDD" id="cd01948">
    <property type="entry name" value="EAL"/>
    <property type="match status" value="1"/>
</dbReference>
<name>A0A285JFB4_9GAMM</name>
<dbReference type="PANTHER" id="PTHR33121">
    <property type="entry name" value="CYCLIC DI-GMP PHOSPHODIESTERASE PDEF"/>
    <property type="match status" value="1"/>
</dbReference>
<dbReference type="PROSITE" id="PS50883">
    <property type="entry name" value="EAL"/>
    <property type="match status" value="1"/>
</dbReference>
<feature type="domain" description="GGDEF" evidence="4">
    <location>
        <begin position="425"/>
        <end position="577"/>
    </location>
</feature>
<dbReference type="Gene3D" id="3.10.580.10">
    <property type="entry name" value="CBS-domain"/>
    <property type="match status" value="1"/>
</dbReference>
<dbReference type="InterPro" id="IPR029787">
    <property type="entry name" value="Nucleotide_cyclase"/>
</dbReference>
<accession>A0A285JFB4</accession>
<dbReference type="PROSITE" id="PS50887">
    <property type="entry name" value="GGDEF"/>
    <property type="match status" value="1"/>
</dbReference>
<dbReference type="Pfam" id="PF00563">
    <property type="entry name" value="EAL"/>
    <property type="match status" value="1"/>
</dbReference>
<sequence length="590" mass="65083">MGLSDYHRDELRHILANKRLTPLFQPIVRLSDGKNLGFEALIRGPSNSALHSPGNLFKTAISYNLLEPLELLCRELSINAFAKAGTDGLLFLNVNPLLLLTSDHPSGLTKKMIEAAGLAPEQIVIELSEQFQVEDTELFINAVKHYREFGFKIAIDDLGSGFSGLRLWSELRPDIVKIDRYFIDQLHQDPIKKAFVKNIIEIAKDTGSSIIAEGIETSEELQMCRELGAEYGQGYLLGRPQAEMQDSPTALAPLLVSSQLKLNQALDPVVIATPAVLQTTPAAEVAELFANDKSLACMAVVDNQQRPVGVVSRSVLNEKFSHTFGRALYQRKSISYCMEKAPLVVEKSMSIDDVSSLISEDADDAGLYFLVTDNGSYYGLGSVRKVLKQISENKVFFARYTNPLTLLPGNVPLNLHIDTLLRQGSNFSVAYIDIDYFKPYNDIYGYSKGDLVIELLAKIIQTEVPAGEGYIYHIGGDDFLVVFTGDSTMAVLAQIQSRFNDRIKHYYSEAHLADGGCSAVDRLGQPLFYPLISLSIGVVEPDPQLCVSQHDVSELASSAKREAKKTSGPSIFHSRRRGPAQKFSPENGSE</sequence>
<protein>
    <submittedName>
        <fullName evidence="6">Diguanylate cyclase/phosphodiesterase</fullName>
    </submittedName>
</protein>
<dbReference type="InterPro" id="IPR000644">
    <property type="entry name" value="CBS_dom"/>
</dbReference>
<organism evidence="6 7">
    <name type="scientific">Arsukibacterium tuosuense</name>
    <dbReference type="NCBI Taxonomy" id="1323745"/>
    <lineage>
        <taxon>Bacteria</taxon>
        <taxon>Pseudomonadati</taxon>
        <taxon>Pseudomonadota</taxon>
        <taxon>Gammaproteobacteria</taxon>
        <taxon>Chromatiales</taxon>
        <taxon>Chromatiaceae</taxon>
        <taxon>Arsukibacterium</taxon>
    </lineage>
</organism>
<feature type="domain" description="EAL" evidence="3">
    <location>
        <begin position="4"/>
        <end position="254"/>
    </location>
</feature>
<dbReference type="Pfam" id="PF00571">
    <property type="entry name" value="CBS"/>
    <property type="match status" value="1"/>
</dbReference>
<proteinExistence type="predicted"/>
<dbReference type="InterPro" id="IPR043128">
    <property type="entry name" value="Rev_trsase/Diguanyl_cyclase"/>
</dbReference>
<gene>
    <name evidence="6" type="ORF">SAMN06297280_3529</name>
</gene>
<feature type="domain" description="CBS" evidence="5">
    <location>
        <begin position="266"/>
        <end position="328"/>
    </location>
</feature>
<dbReference type="InterPro" id="IPR050706">
    <property type="entry name" value="Cyclic-di-GMP_PDE-like"/>
</dbReference>
<feature type="region of interest" description="Disordered" evidence="2">
    <location>
        <begin position="556"/>
        <end position="590"/>
    </location>
</feature>
<dbReference type="Proteomes" id="UP000219353">
    <property type="component" value="Unassembled WGS sequence"/>
</dbReference>
<evidence type="ECO:0000313" key="6">
    <source>
        <dbReference type="EMBL" id="SNY58964.1"/>
    </source>
</evidence>
<dbReference type="InterPro" id="IPR035919">
    <property type="entry name" value="EAL_sf"/>
</dbReference>
<dbReference type="Gene3D" id="3.30.70.270">
    <property type="match status" value="1"/>
</dbReference>
<dbReference type="SUPFAM" id="SSF54631">
    <property type="entry name" value="CBS-domain pair"/>
    <property type="match status" value="1"/>
</dbReference>
<evidence type="ECO:0000256" key="2">
    <source>
        <dbReference type="SAM" id="MobiDB-lite"/>
    </source>
</evidence>
<dbReference type="Pfam" id="PF00990">
    <property type="entry name" value="GGDEF"/>
    <property type="match status" value="1"/>
</dbReference>
<keyword evidence="7" id="KW-1185">Reference proteome</keyword>
<dbReference type="InterPro" id="IPR046342">
    <property type="entry name" value="CBS_dom_sf"/>
</dbReference>
<dbReference type="InterPro" id="IPR001633">
    <property type="entry name" value="EAL_dom"/>
</dbReference>
<dbReference type="PANTHER" id="PTHR33121:SF76">
    <property type="entry name" value="SIGNALING PROTEIN"/>
    <property type="match status" value="1"/>
</dbReference>
<evidence type="ECO:0000259" key="3">
    <source>
        <dbReference type="PROSITE" id="PS50883"/>
    </source>
</evidence>
<dbReference type="SUPFAM" id="SSF141868">
    <property type="entry name" value="EAL domain-like"/>
    <property type="match status" value="1"/>
</dbReference>
<dbReference type="AlphaFoldDB" id="A0A285JFB4"/>
<dbReference type="InterPro" id="IPR000160">
    <property type="entry name" value="GGDEF_dom"/>
</dbReference>
<dbReference type="CDD" id="cd01949">
    <property type="entry name" value="GGDEF"/>
    <property type="match status" value="1"/>
</dbReference>
<dbReference type="GO" id="GO:0071111">
    <property type="term" value="F:cyclic-guanylate-specific phosphodiesterase activity"/>
    <property type="evidence" value="ECO:0007669"/>
    <property type="project" value="InterPro"/>
</dbReference>
<dbReference type="SMART" id="SM00052">
    <property type="entry name" value="EAL"/>
    <property type="match status" value="1"/>
</dbReference>
<dbReference type="OrthoDB" id="1673646at2"/>
<evidence type="ECO:0000259" key="4">
    <source>
        <dbReference type="PROSITE" id="PS50887"/>
    </source>
</evidence>
<dbReference type="NCBIfam" id="TIGR00254">
    <property type="entry name" value="GGDEF"/>
    <property type="match status" value="1"/>
</dbReference>
<evidence type="ECO:0000259" key="5">
    <source>
        <dbReference type="PROSITE" id="PS51371"/>
    </source>
</evidence>
<dbReference type="RefSeq" id="WP_097112705.1">
    <property type="nucleotide sequence ID" value="NZ_OBEB01000008.1"/>
</dbReference>
<keyword evidence="1" id="KW-0129">CBS domain</keyword>
<evidence type="ECO:0000256" key="1">
    <source>
        <dbReference type="PROSITE-ProRule" id="PRU00703"/>
    </source>
</evidence>
<dbReference type="SUPFAM" id="SSF55073">
    <property type="entry name" value="Nucleotide cyclase"/>
    <property type="match status" value="1"/>
</dbReference>